<sequence>MHYNVNTGAWILYNRRYILDMASYGLWMGTIFEAPSNLSSDSISSLRPTNSLNNLKRTISTSDTVTPLDFLSSRQWLPIDGACSSNGLAALKGGFAFVFNNTSTGVHSYAPGKMGLNNHLRPHTSNRAEL</sequence>
<keyword evidence="2" id="KW-1185">Reference proteome</keyword>
<evidence type="ECO:0000313" key="2">
    <source>
        <dbReference type="Proteomes" id="UP001408356"/>
    </source>
</evidence>
<comment type="caution">
    <text evidence="1">The sequence shown here is derived from an EMBL/GenBank/DDBJ whole genome shotgun (WGS) entry which is preliminary data.</text>
</comment>
<organism evidence="1 2">
    <name type="scientific">Seiridium unicorne</name>
    <dbReference type="NCBI Taxonomy" id="138068"/>
    <lineage>
        <taxon>Eukaryota</taxon>
        <taxon>Fungi</taxon>
        <taxon>Dikarya</taxon>
        <taxon>Ascomycota</taxon>
        <taxon>Pezizomycotina</taxon>
        <taxon>Sordariomycetes</taxon>
        <taxon>Xylariomycetidae</taxon>
        <taxon>Amphisphaeriales</taxon>
        <taxon>Sporocadaceae</taxon>
        <taxon>Seiridium</taxon>
    </lineage>
</organism>
<gene>
    <name evidence="1" type="ORF">SUNI508_09481</name>
</gene>
<dbReference type="Proteomes" id="UP001408356">
    <property type="component" value="Unassembled WGS sequence"/>
</dbReference>
<proteinExistence type="predicted"/>
<accession>A0ABR2UQ42</accession>
<protein>
    <submittedName>
        <fullName evidence="1">Ribonuclease H-like domain-containing protein</fullName>
    </submittedName>
</protein>
<reference evidence="1 2" key="1">
    <citation type="journal article" date="2024" name="J. Plant Pathol.">
        <title>Sequence and assembly of the genome of Seiridium unicorne, isolate CBS 538.82, causal agent of cypress canker disease.</title>
        <authorList>
            <person name="Scali E."/>
            <person name="Rocca G.D."/>
            <person name="Danti R."/>
            <person name="Garbelotto M."/>
            <person name="Barberini S."/>
            <person name="Baroncelli R."/>
            <person name="Emiliani G."/>
        </authorList>
    </citation>
    <scope>NUCLEOTIDE SEQUENCE [LARGE SCALE GENOMIC DNA]</scope>
    <source>
        <strain evidence="1 2">BM-138-508</strain>
    </source>
</reference>
<dbReference type="EMBL" id="JARVKF010000404">
    <property type="protein sequence ID" value="KAK9416783.1"/>
    <property type="molecule type" value="Genomic_DNA"/>
</dbReference>
<evidence type="ECO:0000313" key="1">
    <source>
        <dbReference type="EMBL" id="KAK9416783.1"/>
    </source>
</evidence>
<name>A0ABR2UQ42_9PEZI</name>